<protein>
    <submittedName>
        <fullName evidence="7">Amino acid transporter-like protein</fullName>
    </submittedName>
</protein>
<dbReference type="Pfam" id="PF13520">
    <property type="entry name" value="AA_permease_2"/>
    <property type="match status" value="1"/>
</dbReference>
<feature type="transmembrane region" description="Helical" evidence="6">
    <location>
        <begin position="479"/>
        <end position="498"/>
    </location>
</feature>
<dbReference type="GO" id="GO:0016020">
    <property type="term" value="C:membrane"/>
    <property type="evidence" value="ECO:0007669"/>
    <property type="project" value="UniProtKB-SubCell"/>
</dbReference>
<feature type="transmembrane region" description="Helical" evidence="6">
    <location>
        <begin position="121"/>
        <end position="145"/>
    </location>
</feature>
<feature type="transmembrane region" description="Helical" evidence="6">
    <location>
        <begin position="74"/>
        <end position="100"/>
    </location>
</feature>
<feature type="transmembrane region" description="Helical" evidence="6">
    <location>
        <begin position="43"/>
        <end position="68"/>
    </location>
</feature>
<keyword evidence="8" id="KW-1185">Reference proteome</keyword>
<dbReference type="OrthoDB" id="3257095at2759"/>
<evidence type="ECO:0000256" key="2">
    <source>
        <dbReference type="ARBA" id="ARBA00022448"/>
    </source>
</evidence>
<feature type="transmembrane region" description="Helical" evidence="6">
    <location>
        <begin position="448"/>
        <end position="467"/>
    </location>
</feature>
<evidence type="ECO:0000313" key="8">
    <source>
        <dbReference type="Proteomes" id="UP000799424"/>
    </source>
</evidence>
<evidence type="ECO:0000256" key="3">
    <source>
        <dbReference type="ARBA" id="ARBA00022692"/>
    </source>
</evidence>
<evidence type="ECO:0000313" key="7">
    <source>
        <dbReference type="EMBL" id="KAF2832742.1"/>
    </source>
</evidence>
<dbReference type="EMBL" id="MU006217">
    <property type="protein sequence ID" value="KAF2832742.1"/>
    <property type="molecule type" value="Genomic_DNA"/>
</dbReference>
<dbReference type="PANTHER" id="PTHR45649:SF1">
    <property type="entry name" value="TRANSPORTER, PUTATIVE (EUROFUNG)-RELATED"/>
    <property type="match status" value="1"/>
</dbReference>
<feature type="transmembrane region" description="Helical" evidence="6">
    <location>
        <begin position="329"/>
        <end position="349"/>
    </location>
</feature>
<organism evidence="7 8">
    <name type="scientific">Ophiobolus disseminans</name>
    <dbReference type="NCBI Taxonomy" id="1469910"/>
    <lineage>
        <taxon>Eukaryota</taxon>
        <taxon>Fungi</taxon>
        <taxon>Dikarya</taxon>
        <taxon>Ascomycota</taxon>
        <taxon>Pezizomycotina</taxon>
        <taxon>Dothideomycetes</taxon>
        <taxon>Pleosporomycetidae</taxon>
        <taxon>Pleosporales</taxon>
        <taxon>Pleosporineae</taxon>
        <taxon>Phaeosphaeriaceae</taxon>
        <taxon>Ophiobolus</taxon>
    </lineage>
</organism>
<dbReference type="InterPro" id="IPR002293">
    <property type="entry name" value="AA/rel_permease1"/>
</dbReference>
<dbReference type="Proteomes" id="UP000799424">
    <property type="component" value="Unassembled WGS sequence"/>
</dbReference>
<keyword evidence="5 6" id="KW-0472">Membrane</keyword>
<evidence type="ECO:0000256" key="1">
    <source>
        <dbReference type="ARBA" id="ARBA00004141"/>
    </source>
</evidence>
<dbReference type="AlphaFoldDB" id="A0A6A7AHH1"/>
<sequence length="521" mass="56062">MHPLENGVRETISLSTETASDTDARELAALGKKAVLRRNFSPLAVLGLACTLMVTWEGFFSVFIFGLLNGGPAGLIYGFLFGWVGWAAVIATMGELVSMWPTAGGQYHWTYALAPPKSRIFLSYITGWQSVIAWQALCASAAYLTATSLQGLIINSQNSYTPRRWHGTLLVFAIISVCLVFNTFLAKQLPRVETTVLVLHIVLFVIVITVMTVMSPVKSRNEDVWTLWLNEGGYESKALSFFVGLITPVFAFSGADGAVHMCEEIKGASRVVPWALMMSILINGTTGFAMLIATLYTIGSIPAALSSPTGYPFIAILSSASRSTAGGTALSALIVCMFAACMLGTLASASRQLWAFARDNAVPNAARLAHVNETLKVPLAAVLGTAGVSCSLSLINIGSATVFNAVVSLTVAGLLGSYLIPFSLFFYKRIKYPAQLTPGPWSLGRYGVWVNGFAIAWCVVVMFFSFWPASVPVEPVNMNWSVVLWSAVILFALGFWGLHGRKVYKGPVFETGLGMGVLHEA</sequence>
<comment type="subcellular location">
    <subcellularLocation>
        <location evidence="1">Membrane</location>
        <topology evidence="1">Multi-pass membrane protein</topology>
    </subcellularLocation>
</comment>
<proteinExistence type="predicted"/>
<feature type="transmembrane region" description="Helical" evidence="6">
    <location>
        <begin position="377"/>
        <end position="397"/>
    </location>
</feature>
<dbReference type="PIRSF" id="PIRSF006060">
    <property type="entry name" value="AA_transporter"/>
    <property type="match status" value="1"/>
</dbReference>
<accession>A0A6A7AHH1</accession>
<feature type="transmembrane region" description="Helical" evidence="6">
    <location>
        <begin position="271"/>
        <end position="298"/>
    </location>
</feature>
<keyword evidence="2" id="KW-0813">Transport</keyword>
<dbReference type="GO" id="GO:0022857">
    <property type="term" value="F:transmembrane transporter activity"/>
    <property type="evidence" value="ECO:0007669"/>
    <property type="project" value="InterPro"/>
</dbReference>
<keyword evidence="3 6" id="KW-0812">Transmembrane</keyword>
<feature type="transmembrane region" description="Helical" evidence="6">
    <location>
        <begin position="197"/>
        <end position="218"/>
    </location>
</feature>
<gene>
    <name evidence="7" type="ORF">CC86DRAFT_442842</name>
</gene>
<feature type="transmembrane region" description="Helical" evidence="6">
    <location>
        <begin position="238"/>
        <end position="259"/>
    </location>
</feature>
<evidence type="ECO:0000256" key="5">
    <source>
        <dbReference type="ARBA" id="ARBA00023136"/>
    </source>
</evidence>
<evidence type="ECO:0000256" key="6">
    <source>
        <dbReference type="SAM" id="Phobius"/>
    </source>
</evidence>
<feature type="transmembrane region" description="Helical" evidence="6">
    <location>
        <begin position="403"/>
        <end position="427"/>
    </location>
</feature>
<evidence type="ECO:0000256" key="4">
    <source>
        <dbReference type="ARBA" id="ARBA00022989"/>
    </source>
</evidence>
<name>A0A6A7AHH1_9PLEO</name>
<feature type="transmembrane region" description="Helical" evidence="6">
    <location>
        <begin position="165"/>
        <end position="185"/>
    </location>
</feature>
<reference evidence="7" key="1">
    <citation type="journal article" date="2020" name="Stud. Mycol.">
        <title>101 Dothideomycetes genomes: a test case for predicting lifestyles and emergence of pathogens.</title>
        <authorList>
            <person name="Haridas S."/>
            <person name="Albert R."/>
            <person name="Binder M."/>
            <person name="Bloem J."/>
            <person name="Labutti K."/>
            <person name="Salamov A."/>
            <person name="Andreopoulos B."/>
            <person name="Baker S."/>
            <person name="Barry K."/>
            <person name="Bills G."/>
            <person name="Bluhm B."/>
            <person name="Cannon C."/>
            <person name="Castanera R."/>
            <person name="Culley D."/>
            <person name="Daum C."/>
            <person name="Ezra D."/>
            <person name="Gonzalez J."/>
            <person name="Henrissat B."/>
            <person name="Kuo A."/>
            <person name="Liang C."/>
            <person name="Lipzen A."/>
            <person name="Lutzoni F."/>
            <person name="Magnuson J."/>
            <person name="Mondo S."/>
            <person name="Nolan M."/>
            <person name="Ohm R."/>
            <person name="Pangilinan J."/>
            <person name="Park H.-J."/>
            <person name="Ramirez L."/>
            <person name="Alfaro M."/>
            <person name="Sun H."/>
            <person name="Tritt A."/>
            <person name="Yoshinaga Y."/>
            <person name="Zwiers L.-H."/>
            <person name="Turgeon B."/>
            <person name="Goodwin S."/>
            <person name="Spatafora J."/>
            <person name="Crous P."/>
            <person name="Grigoriev I."/>
        </authorList>
    </citation>
    <scope>NUCLEOTIDE SEQUENCE</scope>
    <source>
        <strain evidence="7">CBS 113818</strain>
    </source>
</reference>
<dbReference type="PANTHER" id="PTHR45649">
    <property type="entry name" value="AMINO-ACID PERMEASE BAT1"/>
    <property type="match status" value="1"/>
</dbReference>
<keyword evidence="4 6" id="KW-1133">Transmembrane helix</keyword>
<dbReference type="Gene3D" id="1.20.1740.10">
    <property type="entry name" value="Amino acid/polyamine transporter I"/>
    <property type="match status" value="1"/>
</dbReference>